<dbReference type="GO" id="GO:0019369">
    <property type="term" value="P:arachidonate metabolic process"/>
    <property type="evidence" value="ECO:0007669"/>
    <property type="project" value="TreeGrafter"/>
</dbReference>
<dbReference type="PANTHER" id="PTHR24185:SF1">
    <property type="entry name" value="CALCIUM-INDEPENDENT PHOSPHOLIPASE A2-GAMMA"/>
    <property type="match status" value="1"/>
</dbReference>
<organism evidence="4 5">
    <name type="scientific">Acanthosepion pharaonis</name>
    <name type="common">Pharaoh cuttlefish</name>
    <name type="synonym">Sepia pharaonis</name>
    <dbReference type="NCBI Taxonomy" id="158019"/>
    <lineage>
        <taxon>Eukaryota</taxon>
        <taxon>Metazoa</taxon>
        <taxon>Spiralia</taxon>
        <taxon>Lophotrochozoa</taxon>
        <taxon>Mollusca</taxon>
        <taxon>Cephalopoda</taxon>
        <taxon>Coleoidea</taxon>
        <taxon>Decapodiformes</taxon>
        <taxon>Sepiida</taxon>
        <taxon>Sepiina</taxon>
        <taxon>Sepiidae</taxon>
        <taxon>Acanthosepion</taxon>
    </lineage>
</organism>
<sequence>MFHNSHFDSKQLGTNRKDQQINSRKMSTIRNICKHIILYPASRSVIVKAGAIPRLLRLSQSENQTVRAQAFEALSLVGYVAPPKGRGIRVLCVDGGGTRNYAGDSIMSKFSQDPTCPKDGGLLCNNPTALAIHECRLLWPNTPLQCVVSIGNGRYEPNLEMNTGKSTLKEKVVKILDSATDTEAVNTILSDLLPPTTYFRFNPYVSEEWTLDEIRSEKLKQMQHDTLMYLRRNDFKVQRCAEKLMQQRHMHQKMYDWVKLRLDMIER</sequence>
<dbReference type="SUPFAM" id="SSF48371">
    <property type="entry name" value="ARM repeat"/>
    <property type="match status" value="1"/>
</dbReference>
<keyword evidence="5" id="KW-1185">Reference proteome</keyword>
<dbReference type="PANTHER" id="PTHR24185">
    <property type="entry name" value="CALCIUM-INDEPENDENT PHOSPHOLIPASE A2-GAMMA"/>
    <property type="match status" value="1"/>
</dbReference>
<dbReference type="SUPFAM" id="SSF52151">
    <property type="entry name" value="FabD/lysophospholipase-like"/>
    <property type="match status" value="1"/>
</dbReference>
<dbReference type="GO" id="GO:0047499">
    <property type="term" value="F:calcium-independent phospholipase A2 activity"/>
    <property type="evidence" value="ECO:0007669"/>
    <property type="project" value="TreeGrafter"/>
</dbReference>
<proteinExistence type="predicted"/>
<feature type="compositionally biased region" description="Basic and acidic residues" evidence="3">
    <location>
        <begin position="1"/>
        <end position="19"/>
    </location>
</feature>
<dbReference type="InterPro" id="IPR011989">
    <property type="entry name" value="ARM-like"/>
</dbReference>
<keyword evidence="1" id="KW-0378">Hydrolase</keyword>
<feature type="region of interest" description="Disordered" evidence="3">
    <location>
        <begin position="1"/>
        <end position="23"/>
    </location>
</feature>
<dbReference type="Gene3D" id="1.25.10.10">
    <property type="entry name" value="Leucine-rich Repeat Variant"/>
    <property type="match status" value="1"/>
</dbReference>
<comment type="caution">
    <text evidence="4">The sequence shown here is derived from an EMBL/GenBank/DDBJ whole genome shotgun (WGS) entry which is preliminary data.</text>
</comment>
<accession>A0A812DCL8</accession>
<evidence type="ECO:0000256" key="2">
    <source>
        <dbReference type="ARBA" id="ARBA00022963"/>
    </source>
</evidence>
<reference evidence="4" key="1">
    <citation type="submission" date="2021-01" db="EMBL/GenBank/DDBJ databases">
        <authorList>
            <person name="Li R."/>
            <person name="Bekaert M."/>
        </authorList>
    </citation>
    <scope>NUCLEOTIDE SEQUENCE</scope>
    <source>
        <strain evidence="4">Farmed</strain>
    </source>
</reference>
<dbReference type="InterPro" id="IPR016024">
    <property type="entry name" value="ARM-type_fold"/>
</dbReference>
<gene>
    <name evidence="4" type="ORF">SPHA_51608</name>
</gene>
<dbReference type="Proteomes" id="UP000597762">
    <property type="component" value="Unassembled WGS sequence"/>
</dbReference>
<name>A0A812DCL8_ACAPH</name>
<evidence type="ECO:0000313" key="5">
    <source>
        <dbReference type="Proteomes" id="UP000597762"/>
    </source>
</evidence>
<dbReference type="GO" id="GO:0016042">
    <property type="term" value="P:lipid catabolic process"/>
    <property type="evidence" value="ECO:0007669"/>
    <property type="project" value="UniProtKB-KW"/>
</dbReference>
<evidence type="ECO:0000256" key="3">
    <source>
        <dbReference type="SAM" id="MobiDB-lite"/>
    </source>
</evidence>
<dbReference type="OrthoDB" id="630895at2759"/>
<keyword evidence="2" id="KW-0442">Lipid degradation</keyword>
<evidence type="ECO:0000256" key="1">
    <source>
        <dbReference type="ARBA" id="ARBA00022801"/>
    </source>
</evidence>
<keyword evidence="2" id="KW-0443">Lipid metabolism</keyword>
<dbReference type="GO" id="GO:0016020">
    <property type="term" value="C:membrane"/>
    <property type="evidence" value="ECO:0007669"/>
    <property type="project" value="TreeGrafter"/>
</dbReference>
<dbReference type="Gene3D" id="3.40.1090.10">
    <property type="entry name" value="Cytosolic phospholipase A2 catalytic domain"/>
    <property type="match status" value="1"/>
</dbReference>
<dbReference type="InterPro" id="IPR016035">
    <property type="entry name" value="Acyl_Trfase/lysoPLipase"/>
</dbReference>
<protein>
    <submittedName>
        <fullName evidence="4">PNPLA8</fullName>
    </submittedName>
</protein>
<dbReference type="AlphaFoldDB" id="A0A812DCL8"/>
<evidence type="ECO:0000313" key="4">
    <source>
        <dbReference type="EMBL" id="CAE1296737.1"/>
    </source>
</evidence>
<dbReference type="EMBL" id="CAHIKZ030003141">
    <property type="protein sequence ID" value="CAE1296737.1"/>
    <property type="molecule type" value="Genomic_DNA"/>
</dbReference>
<dbReference type="Pfam" id="PF00514">
    <property type="entry name" value="Arm"/>
    <property type="match status" value="1"/>
</dbReference>
<dbReference type="InterPro" id="IPR000225">
    <property type="entry name" value="Armadillo"/>
</dbReference>